<proteinExistence type="predicted"/>
<dbReference type="InParanoid" id="A0A2V0PKA4"/>
<dbReference type="AlphaFoldDB" id="A0A2V0PKA4"/>
<gene>
    <name evidence="2" type="ORF">Rsub_10388</name>
</gene>
<feature type="region of interest" description="Disordered" evidence="1">
    <location>
        <begin position="1"/>
        <end position="89"/>
    </location>
</feature>
<feature type="compositionally biased region" description="Pro residues" evidence="1">
    <location>
        <begin position="21"/>
        <end position="37"/>
    </location>
</feature>
<organism evidence="2 3">
    <name type="scientific">Raphidocelis subcapitata</name>
    <dbReference type="NCBI Taxonomy" id="307507"/>
    <lineage>
        <taxon>Eukaryota</taxon>
        <taxon>Viridiplantae</taxon>
        <taxon>Chlorophyta</taxon>
        <taxon>core chlorophytes</taxon>
        <taxon>Chlorophyceae</taxon>
        <taxon>CS clade</taxon>
        <taxon>Sphaeropleales</taxon>
        <taxon>Selenastraceae</taxon>
        <taxon>Raphidocelis</taxon>
    </lineage>
</organism>
<accession>A0A2V0PKA4</accession>
<protein>
    <submittedName>
        <fullName evidence="2">Uncharacterized protein</fullName>
    </submittedName>
</protein>
<sequence>MADAPAAAMHPPAAQGQPGGPLSPGPLPPPTSPPPPRRVQTRASGGIAPRTPARIAPQPAQPRALGSSRPAKPTGGRGKMRPRSAAPASGGFVARPAVAALRHLLPAAAFPIAGGAAARDAGLLNGTVASPASPEAQKAMILAAVARSLAESAARAAAAAPATLLDQMAVSSAVLALGWGAGAWAAALQAVAAGALPSPALVGPGVEVVPPLPDHAQVTAVIAGLALVAPQCFRLDPGGPRKQSGLGLPAAVHLSGATLEPALREAVGKLAGMLEADEALRAAIQPHLHLNLDSRGYEAVKAQARACVGLFQEAMGLQKKYVVRWQIVARRAGAELLPHALFPGATSAMHQDGRWVPDQKHVYRVLVDVGPPRAMSFWRKAADGSLELALWTMAPLVAFDAHAAGRDNELIWHMRSEAGFTLAFDIVDAAAQAADGGGVPLERAAKRAARASKAAATARAD</sequence>
<name>A0A2V0PKA4_9CHLO</name>
<dbReference type="EMBL" id="BDRX01000100">
    <property type="protein sequence ID" value="GBF97465.1"/>
    <property type="molecule type" value="Genomic_DNA"/>
</dbReference>
<comment type="caution">
    <text evidence="2">The sequence shown here is derived from an EMBL/GenBank/DDBJ whole genome shotgun (WGS) entry which is preliminary data.</text>
</comment>
<reference evidence="2 3" key="1">
    <citation type="journal article" date="2018" name="Sci. Rep.">
        <title>Raphidocelis subcapitata (=Pseudokirchneriella subcapitata) provides an insight into genome evolution and environmental adaptations in the Sphaeropleales.</title>
        <authorList>
            <person name="Suzuki S."/>
            <person name="Yamaguchi H."/>
            <person name="Nakajima N."/>
            <person name="Kawachi M."/>
        </authorList>
    </citation>
    <scope>NUCLEOTIDE SEQUENCE [LARGE SCALE GENOMIC DNA]</scope>
    <source>
        <strain evidence="2 3">NIES-35</strain>
    </source>
</reference>
<dbReference type="Proteomes" id="UP000247498">
    <property type="component" value="Unassembled WGS sequence"/>
</dbReference>
<keyword evidence="3" id="KW-1185">Reference proteome</keyword>
<evidence type="ECO:0000256" key="1">
    <source>
        <dbReference type="SAM" id="MobiDB-lite"/>
    </source>
</evidence>
<evidence type="ECO:0000313" key="2">
    <source>
        <dbReference type="EMBL" id="GBF97465.1"/>
    </source>
</evidence>
<feature type="compositionally biased region" description="Low complexity" evidence="1">
    <location>
        <begin position="47"/>
        <end position="64"/>
    </location>
</feature>
<evidence type="ECO:0000313" key="3">
    <source>
        <dbReference type="Proteomes" id="UP000247498"/>
    </source>
</evidence>
<feature type="compositionally biased region" description="Low complexity" evidence="1">
    <location>
        <begin position="1"/>
        <end position="16"/>
    </location>
</feature>